<feature type="active site" evidence="11">
    <location>
        <position position="183"/>
    </location>
</feature>
<evidence type="ECO:0000256" key="12">
    <source>
        <dbReference type="PIRSR" id="PIRSR611150-2"/>
    </source>
</evidence>
<evidence type="ECO:0000256" key="1">
    <source>
        <dbReference type="ARBA" id="ARBA00004613"/>
    </source>
</evidence>
<evidence type="ECO:0000256" key="4">
    <source>
        <dbReference type="ARBA" id="ARBA00022487"/>
    </source>
</evidence>
<dbReference type="InterPro" id="IPR011150">
    <property type="entry name" value="Cutinase_monf"/>
</dbReference>
<dbReference type="InterPro" id="IPR043580">
    <property type="entry name" value="CUTINASE_1"/>
</dbReference>
<evidence type="ECO:0000256" key="7">
    <source>
        <dbReference type="ARBA" id="ARBA00022801"/>
    </source>
</evidence>
<dbReference type="PANTHER" id="PTHR48250">
    <property type="entry name" value="CUTINASE 2-RELATED"/>
    <property type="match status" value="1"/>
</dbReference>
<organism evidence="14 15">
    <name type="scientific">Staphylotrichum longicolle</name>
    <dbReference type="NCBI Taxonomy" id="669026"/>
    <lineage>
        <taxon>Eukaryota</taxon>
        <taxon>Fungi</taxon>
        <taxon>Dikarya</taxon>
        <taxon>Ascomycota</taxon>
        <taxon>Pezizomycotina</taxon>
        <taxon>Sordariomycetes</taxon>
        <taxon>Sordariomycetidae</taxon>
        <taxon>Sordariales</taxon>
        <taxon>Chaetomiaceae</taxon>
        <taxon>Staphylotrichum</taxon>
    </lineage>
</organism>
<keyword evidence="5 13" id="KW-0964">Secreted</keyword>
<gene>
    <name evidence="14" type="ORF">NEMBOFW57_006858</name>
</gene>
<evidence type="ECO:0000256" key="11">
    <source>
        <dbReference type="PIRSR" id="PIRSR611150-1"/>
    </source>
</evidence>
<dbReference type="InterPro" id="IPR043579">
    <property type="entry name" value="CUTINASE_2"/>
</dbReference>
<feature type="active site" description="Nucleophile" evidence="11">
    <location>
        <position position="128"/>
    </location>
</feature>
<keyword evidence="8" id="KW-0843">Virulence</keyword>
<feature type="disulfide bond" evidence="12">
    <location>
        <begin position="51"/>
        <end position="117"/>
    </location>
</feature>
<evidence type="ECO:0000256" key="8">
    <source>
        <dbReference type="ARBA" id="ARBA00023026"/>
    </source>
</evidence>
<comment type="subcellular location">
    <subcellularLocation>
        <location evidence="1 13">Secreted</location>
    </subcellularLocation>
</comment>
<accession>A0AAD4EY09</accession>
<dbReference type="PANTHER" id="PTHR48250:SF3">
    <property type="entry name" value="CUTINASE 1-RELATED"/>
    <property type="match status" value="1"/>
</dbReference>
<dbReference type="Pfam" id="PF01083">
    <property type="entry name" value="Cutinase"/>
    <property type="match status" value="1"/>
</dbReference>
<keyword evidence="4 13" id="KW-0719">Serine esterase</keyword>
<feature type="disulfide bond" evidence="12">
    <location>
        <begin position="179"/>
        <end position="186"/>
    </location>
</feature>
<evidence type="ECO:0000313" key="15">
    <source>
        <dbReference type="Proteomes" id="UP001197093"/>
    </source>
</evidence>
<feature type="active site" description="Proton donor/acceptor" evidence="11">
    <location>
        <position position="196"/>
    </location>
</feature>
<keyword evidence="15" id="KW-1185">Reference proteome</keyword>
<evidence type="ECO:0000256" key="5">
    <source>
        <dbReference type="ARBA" id="ARBA00022525"/>
    </source>
</evidence>
<evidence type="ECO:0000256" key="10">
    <source>
        <dbReference type="ARBA" id="ARBA00034045"/>
    </source>
</evidence>
<protein>
    <recommendedName>
        <fullName evidence="3 13">Cutinase</fullName>
        <ecNumber evidence="3 13">3.1.1.74</ecNumber>
    </recommendedName>
</protein>
<dbReference type="EMBL" id="JAHCVI010000003">
    <property type="protein sequence ID" value="KAG7287348.1"/>
    <property type="molecule type" value="Genomic_DNA"/>
</dbReference>
<evidence type="ECO:0000256" key="6">
    <source>
        <dbReference type="ARBA" id="ARBA00022729"/>
    </source>
</evidence>
<dbReference type="Proteomes" id="UP001197093">
    <property type="component" value="Unassembled WGS sequence"/>
</dbReference>
<dbReference type="PROSITE" id="PS00155">
    <property type="entry name" value="CUTINASE_1"/>
    <property type="match status" value="1"/>
</dbReference>
<keyword evidence="7 13" id="KW-0378">Hydrolase</keyword>
<dbReference type="GO" id="GO:0016052">
    <property type="term" value="P:carbohydrate catabolic process"/>
    <property type="evidence" value="ECO:0007669"/>
    <property type="project" value="TreeGrafter"/>
</dbReference>
<dbReference type="AlphaFoldDB" id="A0AAD4EY09"/>
<comment type="caution">
    <text evidence="14">The sequence shown here is derived from an EMBL/GenBank/DDBJ whole genome shotgun (WGS) entry which is preliminary data.</text>
</comment>
<comment type="similarity">
    <text evidence="2 13">Belongs to the cutinase family.</text>
</comment>
<dbReference type="SUPFAM" id="SSF53474">
    <property type="entry name" value="alpha/beta-Hydrolases"/>
    <property type="match status" value="1"/>
</dbReference>
<reference evidence="14" key="1">
    <citation type="submission" date="2023-02" db="EMBL/GenBank/DDBJ databases">
        <authorList>
            <person name="Palmer J.M."/>
        </authorList>
    </citation>
    <scope>NUCLEOTIDE SEQUENCE</scope>
    <source>
        <strain evidence="14">FW57</strain>
    </source>
</reference>
<comment type="function">
    <text evidence="13">Catalyzes the hydrolysis of complex carboxylic polyesters found in the cell wall of plants. Degrades cutin, a macromolecule that forms the structure of the plant cuticle.</text>
</comment>
<evidence type="ECO:0000256" key="2">
    <source>
        <dbReference type="ARBA" id="ARBA00007534"/>
    </source>
</evidence>
<dbReference type="EC" id="3.1.1.74" evidence="3 13"/>
<dbReference type="Gene3D" id="3.40.50.1820">
    <property type="entry name" value="alpha/beta hydrolase"/>
    <property type="match status" value="1"/>
</dbReference>
<dbReference type="InterPro" id="IPR000675">
    <property type="entry name" value="Cutinase/axe"/>
</dbReference>
<dbReference type="PROSITE" id="PS00931">
    <property type="entry name" value="CUTINASE_2"/>
    <property type="match status" value="1"/>
</dbReference>
<feature type="signal peptide" evidence="13">
    <location>
        <begin position="1"/>
        <end position="16"/>
    </location>
</feature>
<dbReference type="PRINTS" id="PR00129">
    <property type="entry name" value="CUTINASE"/>
</dbReference>
<keyword evidence="6 13" id="KW-0732">Signal</keyword>
<evidence type="ECO:0000256" key="9">
    <source>
        <dbReference type="ARBA" id="ARBA00023157"/>
    </source>
</evidence>
<evidence type="ECO:0000313" key="14">
    <source>
        <dbReference type="EMBL" id="KAG7287348.1"/>
    </source>
</evidence>
<dbReference type="SMART" id="SM01110">
    <property type="entry name" value="Cutinase"/>
    <property type="match status" value="1"/>
</dbReference>
<proteinExistence type="inferred from homology"/>
<dbReference type="GO" id="GO:0050525">
    <property type="term" value="F:cutinase activity"/>
    <property type="evidence" value="ECO:0007669"/>
    <property type="project" value="UniProtKB-UniRule"/>
</dbReference>
<name>A0AAD4EY09_9PEZI</name>
<feature type="chain" id="PRO_5041769579" description="Cutinase" evidence="13">
    <location>
        <begin position="17"/>
        <end position="215"/>
    </location>
</feature>
<dbReference type="GO" id="GO:0005576">
    <property type="term" value="C:extracellular region"/>
    <property type="evidence" value="ECO:0007669"/>
    <property type="project" value="UniProtKB-SubCell"/>
</dbReference>
<comment type="catalytic activity">
    <reaction evidence="10 13">
        <text>cutin + H2O = cutin monomers.</text>
        <dbReference type="EC" id="3.1.1.74"/>
    </reaction>
</comment>
<sequence>MRIAGFVLVLAASAVGQPIPWPSSATASPLGLESRGTGTGNTASELENGACRPYTLIFARATVEGGNMSLFGKDNVACQGVGKPYTASIGDNLLPKGTSAAAIGQATSLFQLAATKCPTTKIIASGYSQGGAVMHGSISALAEDVKSRIVAAVMFGDSRNAQDKGQIPNFPKSKTKIFCKLGDLVCLGTDLLSVQHFLYTGDVGAAVGFFKGLLR</sequence>
<evidence type="ECO:0000256" key="13">
    <source>
        <dbReference type="RuleBase" id="RU361263"/>
    </source>
</evidence>
<dbReference type="InterPro" id="IPR029058">
    <property type="entry name" value="AB_hydrolase_fold"/>
</dbReference>
<keyword evidence="9 12" id="KW-1015">Disulfide bond</keyword>
<evidence type="ECO:0000256" key="3">
    <source>
        <dbReference type="ARBA" id="ARBA00013095"/>
    </source>
</evidence>